<evidence type="ECO:0000256" key="3">
    <source>
        <dbReference type="ARBA" id="ARBA00022695"/>
    </source>
</evidence>
<evidence type="ECO:0000256" key="1">
    <source>
        <dbReference type="ARBA" id="ARBA00017654"/>
    </source>
</evidence>
<dbReference type="EMBL" id="JAHQCS010000131">
    <property type="protein sequence ID" value="MBU9713292.1"/>
    <property type="molecule type" value="Genomic_DNA"/>
</dbReference>
<name>A0ABS6JI17_9BACI</name>
<dbReference type="PANTHER" id="PTHR43532">
    <property type="entry name" value="GLUCOSE-1-PHOSPHATE THYMIDYLYLTRANSFERASE"/>
    <property type="match status" value="1"/>
</dbReference>
<evidence type="ECO:0000256" key="6">
    <source>
        <dbReference type="ARBA" id="ARBA00032492"/>
    </source>
</evidence>
<protein>
    <recommendedName>
        <fullName evidence="1">Glucose-1-phosphate thymidylyltransferase</fullName>
    </recommendedName>
    <alternativeName>
        <fullName evidence="7">dTDP-glucose pyrophosphorylase</fullName>
    </alternativeName>
    <alternativeName>
        <fullName evidence="6">dTDP-glucose synthase</fullName>
    </alternativeName>
</protein>
<keyword evidence="4" id="KW-0479">Metal-binding</keyword>
<comment type="caution">
    <text evidence="9">The sequence shown here is derived from an EMBL/GenBank/DDBJ whole genome shotgun (WGS) entry which is preliminary data.</text>
</comment>
<reference evidence="9 10" key="1">
    <citation type="submission" date="2021-06" db="EMBL/GenBank/DDBJ databases">
        <title>Bacillus sp. RD4P76, an endophyte from a halophyte.</title>
        <authorList>
            <person name="Sun J.-Q."/>
        </authorList>
    </citation>
    <scope>NUCLEOTIDE SEQUENCE [LARGE SCALE GENOMIC DNA]</scope>
    <source>
        <strain evidence="9 10">CGMCC 1.15917</strain>
    </source>
</reference>
<evidence type="ECO:0000256" key="4">
    <source>
        <dbReference type="ARBA" id="ARBA00022723"/>
    </source>
</evidence>
<keyword evidence="10" id="KW-1185">Reference proteome</keyword>
<proteinExistence type="predicted"/>
<evidence type="ECO:0000256" key="7">
    <source>
        <dbReference type="ARBA" id="ARBA00032598"/>
    </source>
</evidence>
<feature type="domain" description="Nucleotidyl transferase" evidence="8">
    <location>
        <begin position="3"/>
        <end position="233"/>
    </location>
</feature>
<keyword evidence="5" id="KW-0460">Magnesium</keyword>
<dbReference type="GO" id="GO:0016740">
    <property type="term" value="F:transferase activity"/>
    <property type="evidence" value="ECO:0007669"/>
    <property type="project" value="UniProtKB-KW"/>
</dbReference>
<gene>
    <name evidence="9" type="ORF">KS419_16290</name>
</gene>
<evidence type="ECO:0000259" key="8">
    <source>
        <dbReference type="Pfam" id="PF00483"/>
    </source>
</evidence>
<sequence>MIGVILAGGSGSRLRPFTKIINKHFLPVGRHPMIIWPLLSMKKAGMERILIVSNLKDIPFFQSILEDYSFHKNMKVSFVPQSKPLGIAHALLQVESYVKGEKLFVILGDNIFTESVAESVKLFEQGEEGAKLFLKEVYDPGRFGIAKLDENNHPVEIIEKPAEPTSNLCVTGIYLFNHEVFDFIKEIKPSNRGELEITDINQLYLKHSTVSTVTLKDYWMDAGTMEALQKTSQYMFSYEKSCRWRL</sequence>
<evidence type="ECO:0000313" key="9">
    <source>
        <dbReference type="EMBL" id="MBU9713292.1"/>
    </source>
</evidence>
<keyword evidence="2 9" id="KW-0808">Transferase</keyword>
<keyword evidence="3" id="KW-0548">Nucleotidyltransferase</keyword>
<dbReference type="RefSeq" id="WP_217067450.1">
    <property type="nucleotide sequence ID" value="NZ_JAHQCS010000131.1"/>
</dbReference>
<dbReference type="InterPro" id="IPR005907">
    <property type="entry name" value="G1P_thy_trans_s"/>
</dbReference>
<evidence type="ECO:0000256" key="5">
    <source>
        <dbReference type="ARBA" id="ARBA00022842"/>
    </source>
</evidence>
<evidence type="ECO:0000256" key="2">
    <source>
        <dbReference type="ARBA" id="ARBA00022679"/>
    </source>
</evidence>
<dbReference type="Proteomes" id="UP000784880">
    <property type="component" value="Unassembled WGS sequence"/>
</dbReference>
<dbReference type="PANTHER" id="PTHR43532:SF1">
    <property type="entry name" value="GLUCOSE-1-PHOSPHATE THYMIDYLYLTRANSFERASE 1"/>
    <property type="match status" value="1"/>
</dbReference>
<dbReference type="InterPro" id="IPR005835">
    <property type="entry name" value="NTP_transferase_dom"/>
</dbReference>
<organism evidence="9 10">
    <name type="scientific">Evansella tamaricis</name>
    <dbReference type="NCBI Taxonomy" id="2069301"/>
    <lineage>
        <taxon>Bacteria</taxon>
        <taxon>Bacillati</taxon>
        <taxon>Bacillota</taxon>
        <taxon>Bacilli</taxon>
        <taxon>Bacillales</taxon>
        <taxon>Bacillaceae</taxon>
        <taxon>Evansella</taxon>
    </lineage>
</organism>
<dbReference type="Pfam" id="PF00483">
    <property type="entry name" value="NTP_transferase"/>
    <property type="match status" value="1"/>
</dbReference>
<accession>A0ABS6JI17</accession>
<evidence type="ECO:0000313" key="10">
    <source>
        <dbReference type="Proteomes" id="UP000784880"/>
    </source>
</evidence>